<feature type="domain" description="Neurotransmitter-gated ion-channel transmembrane" evidence="2">
    <location>
        <begin position="1"/>
        <end position="246"/>
    </location>
</feature>
<keyword evidence="1" id="KW-1133">Transmembrane helix</keyword>
<evidence type="ECO:0000259" key="2">
    <source>
        <dbReference type="Pfam" id="PF02932"/>
    </source>
</evidence>
<protein>
    <submittedName>
        <fullName evidence="3">Neur_chan_memb domain-containing protein</fullName>
    </submittedName>
</protein>
<dbReference type="GO" id="GO:0006811">
    <property type="term" value="P:monoatomic ion transport"/>
    <property type="evidence" value="ECO:0007669"/>
    <property type="project" value="InterPro"/>
</dbReference>
<evidence type="ECO:0000256" key="1">
    <source>
        <dbReference type="SAM" id="Phobius"/>
    </source>
</evidence>
<reference evidence="4" key="1">
    <citation type="submission" date="2010-08" db="EMBL/GenBank/DDBJ databases">
        <authorList>
            <consortium name="Caenorhabditis japonica Sequencing Consortium"/>
            <person name="Wilson R.K."/>
        </authorList>
    </citation>
    <scope>NUCLEOTIDE SEQUENCE [LARGE SCALE GENOMIC DNA]</scope>
    <source>
        <strain evidence="4">DF5081</strain>
    </source>
</reference>
<dbReference type="GO" id="GO:0016020">
    <property type="term" value="C:membrane"/>
    <property type="evidence" value="ECO:0007669"/>
    <property type="project" value="InterPro"/>
</dbReference>
<reference evidence="3" key="2">
    <citation type="submission" date="2022-06" db="UniProtKB">
        <authorList>
            <consortium name="EnsemblMetazoa"/>
        </authorList>
    </citation>
    <scope>IDENTIFICATION</scope>
    <source>
        <strain evidence="3">DF5081</strain>
    </source>
</reference>
<dbReference type="InterPro" id="IPR036719">
    <property type="entry name" value="Neuro-gated_channel_TM_sf"/>
</dbReference>
<keyword evidence="1" id="KW-0812">Transmembrane</keyword>
<keyword evidence="4" id="KW-1185">Reference proteome</keyword>
<dbReference type="InterPro" id="IPR038050">
    <property type="entry name" value="Neuro_actylchol_rec"/>
</dbReference>
<keyword evidence="1" id="KW-0472">Membrane</keyword>
<sequence>MSIMIFMVSDKMPSTSTCVPLIGIFYTLMITIISLGTLAASSVIFIQKLGSVGTPPTPKTMKWTHRIAPFVWIQMPMVMKQAYAKRAKEEKMRKRMLRKESMWTKVYKLARDSSSKQKLISTVSTAEKENCTPKFKISQISDVRNDFLMGNNDSPSQLEESMTTFSAPMETSYESDMLHLQLPPRPLNHSASSNSLQSIAKPTEIQVSPFATRNIVELEWDWVAAVLERIFLIGFTVFFVFAAIGINLVGYFYWYMEKDYIQTFDFF</sequence>
<evidence type="ECO:0000313" key="4">
    <source>
        <dbReference type="Proteomes" id="UP000005237"/>
    </source>
</evidence>
<accession>A0A8R1HT52</accession>
<organism evidence="3 4">
    <name type="scientific">Caenorhabditis japonica</name>
    <dbReference type="NCBI Taxonomy" id="281687"/>
    <lineage>
        <taxon>Eukaryota</taxon>
        <taxon>Metazoa</taxon>
        <taxon>Ecdysozoa</taxon>
        <taxon>Nematoda</taxon>
        <taxon>Chromadorea</taxon>
        <taxon>Rhabditida</taxon>
        <taxon>Rhabditina</taxon>
        <taxon>Rhabditomorpha</taxon>
        <taxon>Rhabditoidea</taxon>
        <taxon>Rhabditidae</taxon>
        <taxon>Peloderinae</taxon>
        <taxon>Caenorhabditis</taxon>
    </lineage>
</organism>
<dbReference type="InterPro" id="IPR006029">
    <property type="entry name" value="Neurotrans-gated_channel_TM"/>
</dbReference>
<dbReference type="EnsemblMetazoa" id="CJA10198.1">
    <property type="protein sequence ID" value="CJA10198.1"/>
    <property type="gene ID" value="WBGene00129402"/>
</dbReference>
<evidence type="ECO:0000313" key="3">
    <source>
        <dbReference type="EnsemblMetazoa" id="CJA10198.1"/>
    </source>
</evidence>
<dbReference type="SUPFAM" id="SSF90112">
    <property type="entry name" value="Neurotransmitter-gated ion-channel transmembrane pore"/>
    <property type="match status" value="1"/>
</dbReference>
<dbReference type="Pfam" id="PF02932">
    <property type="entry name" value="Neur_chan_memb"/>
    <property type="match status" value="1"/>
</dbReference>
<dbReference type="Gene3D" id="1.20.58.390">
    <property type="entry name" value="Neurotransmitter-gated ion-channel transmembrane domain"/>
    <property type="match status" value="1"/>
</dbReference>
<dbReference type="AlphaFoldDB" id="A0A8R1HT52"/>
<proteinExistence type="predicted"/>
<feature type="transmembrane region" description="Helical" evidence="1">
    <location>
        <begin position="230"/>
        <end position="254"/>
    </location>
</feature>
<name>A0A8R1HT52_CAEJA</name>
<dbReference type="Proteomes" id="UP000005237">
    <property type="component" value="Unassembled WGS sequence"/>
</dbReference>
<feature type="transmembrane region" description="Helical" evidence="1">
    <location>
        <begin position="21"/>
        <end position="46"/>
    </location>
</feature>